<protein>
    <submittedName>
        <fullName evidence="1">Uncharacterized protein</fullName>
    </submittedName>
</protein>
<reference evidence="1 2" key="1">
    <citation type="submission" date="2020-09" db="EMBL/GenBank/DDBJ databases">
        <title>De no assembly of potato wild relative species, Solanum commersonii.</title>
        <authorList>
            <person name="Cho K."/>
        </authorList>
    </citation>
    <scope>NUCLEOTIDE SEQUENCE [LARGE SCALE GENOMIC DNA]</scope>
    <source>
        <strain evidence="1">LZ3.2</strain>
        <tissue evidence="1">Leaf</tissue>
    </source>
</reference>
<dbReference type="Proteomes" id="UP000824120">
    <property type="component" value="Chromosome 11"/>
</dbReference>
<comment type="caution">
    <text evidence="1">The sequence shown here is derived from an EMBL/GenBank/DDBJ whole genome shotgun (WGS) entry which is preliminary data.</text>
</comment>
<accession>A0A9J5WNG4</accession>
<evidence type="ECO:0000313" key="1">
    <source>
        <dbReference type="EMBL" id="KAG5576438.1"/>
    </source>
</evidence>
<keyword evidence="2" id="KW-1185">Reference proteome</keyword>
<dbReference type="OrthoDB" id="1179349at2759"/>
<organism evidence="1 2">
    <name type="scientific">Solanum commersonii</name>
    <name type="common">Commerson's wild potato</name>
    <name type="synonym">Commerson's nightshade</name>
    <dbReference type="NCBI Taxonomy" id="4109"/>
    <lineage>
        <taxon>Eukaryota</taxon>
        <taxon>Viridiplantae</taxon>
        <taxon>Streptophyta</taxon>
        <taxon>Embryophyta</taxon>
        <taxon>Tracheophyta</taxon>
        <taxon>Spermatophyta</taxon>
        <taxon>Magnoliopsida</taxon>
        <taxon>eudicotyledons</taxon>
        <taxon>Gunneridae</taxon>
        <taxon>Pentapetalae</taxon>
        <taxon>asterids</taxon>
        <taxon>lamiids</taxon>
        <taxon>Solanales</taxon>
        <taxon>Solanaceae</taxon>
        <taxon>Solanoideae</taxon>
        <taxon>Solaneae</taxon>
        <taxon>Solanum</taxon>
    </lineage>
</organism>
<dbReference type="AlphaFoldDB" id="A0A9J5WNG4"/>
<name>A0A9J5WNG4_SOLCO</name>
<dbReference type="EMBL" id="JACXVP010000011">
    <property type="protein sequence ID" value="KAG5576438.1"/>
    <property type="molecule type" value="Genomic_DNA"/>
</dbReference>
<sequence length="81" mass="9078">MILFSRMKQQASVRRTYKKEMVVARHHCAPTPFAARKPQPTSTFPICHRGIASLSCRVAKLTEEGGGEGWRTSNGLEFSKN</sequence>
<proteinExistence type="predicted"/>
<evidence type="ECO:0000313" key="2">
    <source>
        <dbReference type="Proteomes" id="UP000824120"/>
    </source>
</evidence>
<gene>
    <name evidence="1" type="ORF">H5410_056572</name>
</gene>